<dbReference type="SMART" id="SM00342">
    <property type="entry name" value="HTH_ARAC"/>
    <property type="match status" value="1"/>
</dbReference>
<dbReference type="InterPro" id="IPR011110">
    <property type="entry name" value="Reg_prop"/>
</dbReference>
<organism evidence="12 13">
    <name type="scientific">Pontibacter rugosus</name>
    <dbReference type="NCBI Taxonomy" id="1745966"/>
    <lineage>
        <taxon>Bacteria</taxon>
        <taxon>Pseudomonadati</taxon>
        <taxon>Bacteroidota</taxon>
        <taxon>Cytophagia</taxon>
        <taxon>Cytophagales</taxon>
        <taxon>Hymenobacteraceae</taxon>
        <taxon>Pontibacter</taxon>
    </lineage>
</organism>
<dbReference type="SUPFAM" id="SSF63829">
    <property type="entry name" value="Calcium-dependent phosphotriesterase"/>
    <property type="match status" value="2"/>
</dbReference>
<dbReference type="InterPro" id="IPR003594">
    <property type="entry name" value="HATPase_dom"/>
</dbReference>
<keyword evidence="8" id="KW-0732">Signal</keyword>
<dbReference type="InterPro" id="IPR011123">
    <property type="entry name" value="Y_Y_Y"/>
</dbReference>
<comment type="caution">
    <text evidence="12">The sequence shown here is derived from an EMBL/GenBank/DDBJ whole genome shotgun (WGS) entry which is preliminary data.</text>
</comment>
<evidence type="ECO:0000256" key="4">
    <source>
        <dbReference type="ARBA" id="ARBA00023015"/>
    </source>
</evidence>
<dbReference type="SUPFAM" id="SSF55874">
    <property type="entry name" value="ATPase domain of HSP90 chaperone/DNA topoisomerase II/histidine kinase"/>
    <property type="match status" value="1"/>
</dbReference>
<keyword evidence="3 7" id="KW-0597">Phosphoprotein</keyword>
<reference evidence="13" key="1">
    <citation type="journal article" date="2019" name="Int. J. Syst. Evol. Microbiol.">
        <title>The Global Catalogue of Microorganisms (GCM) 10K type strain sequencing project: providing services to taxonomists for standard genome sequencing and annotation.</title>
        <authorList>
            <consortium name="The Broad Institute Genomics Platform"/>
            <consortium name="The Broad Institute Genome Sequencing Center for Infectious Disease"/>
            <person name="Wu L."/>
            <person name="Ma J."/>
        </authorList>
    </citation>
    <scope>NUCLEOTIDE SEQUENCE [LARGE SCALE GENOMIC DNA]</scope>
    <source>
        <strain evidence="13">JCM 31319</strain>
    </source>
</reference>
<keyword evidence="6" id="KW-0804">Transcription</keyword>
<evidence type="ECO:0000256" key="7">
    <source>
        <dbReference type="PROSITE-ProRule" id="PRU00169"/>
    </source>
</evidence>
<dbReference type="Pfam" id="PF07494">
    <property type="entry name" value="Reg_prop"/>
    <property type="match status" value="5"/>
</dbReference>
<dbReference type="Pfam" id="PF12833">
    <property type="entry name" value="HTH_18"/>
    <property type="match status" value="1"/>
</dbReference>
<dbReference type="InterPro" id="IPR018062">
    <property type="entry name" value="HTH_AraC-typ_CS"/>
</dbReference>
<dbReference type="InterPro" id="IPR015943">
    <property type="entry name" value="WD40/YVTN_repeat-like_dom_sf"/>
</dbReference>
<dbReference type="InterPro" id="IPR009057">
    <property type="entry name" value="Homeodomain-like_sf"/>
</dbReference>
<dbReference type="InterPro" id="IPR011006">
    <property type="entry name" value="CheY-like_superfamily"/>
</dbReference>
<evidence type="ECO:0000259" key="11">
    <source>
        <dbReference type="PROSITE" id="PS50110"/>
    </source>
</evidence>
<keyword evidence="13" id="KW-1185">Reference proteome</keyword>
<dbReference type="EMBL" id="JBHTLD010000033">
    <property type="protein sequence ID" value="MFD1185709.1"/>
    <property type="molecule type" value="Genomic_DNA"/>
</dbReference>
<dbReference type="EC" id="2.7.13.3" evidence="2"/>
<dbReference type="Gene3D" id="2.60.40.10">
    <property type="entry name" value="Immunoglobulins"/>
    <property type="match status" value="1"/>
</dbReference>
<evidence type="ECO:0000259" key="9">
    <source>
        <dbReference type="PROSITE" id="PS01124"/>
    </source>
</evidence>
<evidence type="ECO:0000256" key="8">
    <source>
        <dbReference type="SAM" id="SignalP"/>
    </source>
</evidence>
<dbReference type="InterPro" id="IPR013783">
    <property type="entry name" value="Ig-like_fold"/>
</dbReference>
<dbReference type="PANTHER" id="PTHR43547:SF2">
    <property type="entry name" value="HYBRID SIGNAL TRANSDUCTION HISTIDINE KINASE C"/>
    <property type="match status" value="1"/>
</dbReference>
<feature type="domain" description="HTH araC/xylS-type" evidence="9">
    <location>
        <begin position="1340"/>
        <end position="1439"/>
    </location>
</feature>
<feature type="chain" id="PRO_5046558250" description="histidine kinase" evidence="8">
    <location>
        <begin position="21"/>
        <end position="1447"/>
    </location>
</feature>
<dbReference type="InterPro" id="IPR005467">
    <property type="entry name" value="His_kinase_dom"/>
</dbReference>
<dbReference type="CDD" id="cd00082">
    <property type="entry name" value="HisKA"/>
    <property type="match status" value="1"/>
</dbReference>
<dbReference type="PROSITE" id="PS00041">
    <property type="entry name" value="HTH_ARAC_FAMILY_1"/>
    <property type="match status" value="1"/>
</dbReference>
<gene>
    <name evidence="12" type="ORF">ACFQ2O_05765</name>
</gene>
<dbReference type="SMART" id="SM00387">
    <property type="entry name" value="HATPase_c"/>
    <property type="match status" value="1"/>
</dbReference>
<feature type="domain" description="Response regulatory" evidence="11">
    <location>
        <begin position="1193"/>
        <end position="1308"/>
    </location>
</feature>
<dbReference type="Pfam" id="PF02518">
    <property type="entry name" value="HATPase_c"/>
    <property type="match status" value="1"/>
</dbReference>
<dbReference type="Proteomes" id="UP001597094">
    <property type="component" value="Unassembled WGS sequence"/>
</dbReference>
<evidence type="ECO:0000256" key="1">
    <source>
        <dbReference type="ARBA" id="ARBA00000085"/>
    </source>
</evidence>
<dbReference type="PROSITE" id="PS50110">
    <property type="entry name" value="RESPONSE_REGULATORY"/>
    <property type="match status" value="1"/>
</dbReference>
<dbReference type="CDD" id="cd17574">
    <property type="entry name" value="REC_OmpR"/>
    <property type="match status" value="1"/>
</dbReference>
<dbReference type="InterPro" id="IPR036097">
    <property type="entry name" value="HisK_dim/P_sf"/>
</dbReference>
<dbReference type="Pfam" id="PF00512">
    <property type="entry name" value="HisKA"/>
    <property type="match status" value="1"/>
</dbReference>
<dbReference type="SUPFAM" id="SSF50998">
    <property type="entry name" value="Quinoprotein alcohol dehydrogenase-like"/>
    <property type="match status" value="1"/>
</dbReference>
<dbReference type="PROSITE" id="PS50109">
    <property type="entry name" value="HIS_KIN"/>
    <property type="match status" value="1"/>
</dbReference>
<dbReference type="RefSeq" id="WP_377523803.1">
    <property type="nucleotide sequence ID" value="NZ_JBHTLD010000033.1"/>
</dbReference>
<feature type="modified residue" description="4-aspartylphosphate" evidence="7">
    <location>
        <position position="1241"/>
    </location>
</feature>
<dbReference type="InterPro" id="IPR004358">
    <property type="entry name" value="Sig_transdc_His_kin-like_C"/>
</dbReference>
<dbReference type="InterPro" id="IPR036890">
    <property type="entry name" value="HATPase_C_sf"/>
</dbReference>
<dbReference type="InterPro" id="IPR003661">
    <property type="entry name" value="HisK_dim/P_dom"/>
</dbReference>
<evidence type="ECO:0000256" key="2">
    <source>
        <dbReference type="ARBA" id="ARBA00012438"/>
    </source>
</evidence>
<evidence type="ECO:0000256" key="3">
    <source>
        <dbReference type="ARBA" id="ARBA00022553"/>
    </source>
</evidence>
<dbReference type="InterPro" id="IPR011047">
    <property type="entry name" value="Quinoprotein_ADH-like_sf"/>
</dbReference>
<dbReference type="Gene3D" id="2.130.10.10">
    <property type="entry name" value="YVTN repeat-like/Quinoprotein amine dehydrogenase"/>
    <property type="match status" value="3"/>
</dbReference>
<dbReference type="Pfam" id="PF07495">
    <property type="entry name" value="Y_Y_Y"/>
    <property type="match status" value="1"/>
</dbReference>
<proteinExistence type="predicted"/>
<comment type="catalytic activity">
    <reaction evidence="1">
        <text>ATP + protein L-histidine = ADP + protein N-phospho-L-histidine.</text>
        <dbReference type="EC" id="2.7.13.3"/>
    </reaction>
</comment>
<dbReference type="SUPFAM" id="SSF46689">
    <property type="entry name" value="Homeodomain-like"/>
    <property type="match status" value="1"/>
</dbReference>
<dbReference type="SUPFAM" id="SSF52172">
    <property type="entry name" value="CheY-like"/>
    <property type="match status" value="1"/>
</dbReference>
<dbReference type="Gene3D" id="3.40.50.2300">
    <property type="match status" value="1"/>
</dbReference>
<evidence type="ECO:0000313" key="12">
    <source>
        <dbReference type="EMBL" id="MFD1185709.1"/>
    </source>
</evidence>
<dbReference type="SMART" id="SM00388">
    <property type="entry name" value="HisKA"/>
    <property type="match status" value="1"/>
</dbReference>
<dbReference type="SUPFAM" id="SSF47384">
    <property type="entry name" value="Homodimeric domain of signal transducing histidine kinase"/>
    <property type="match status" value="1"/>
</dbReference>
<accession>A0ABW3SLH8</accession>
<dbReference type="Gene3D" id="3.30.565.10">
    <property type="entry name" value="Histidine kinase-like ATPase, C-terminal domain"/>
    <property type="match status" value="1"/>
</dbReference>
<protein>
    <recommendedName>
        <fullName evidence="2">histidine kinase</fullName>
        <ecNumber evidence="2">2.7.13.3</ecNumber>
    </recommendedName>
</protein>
<dbReference type="InterPro" id="IPR018060">
    <property type="entry name" value="HTH_AraC"/>
</dbReference>
<dbReference type="InterPro" id="IPR001789">
    <property type="entry name" value="Sig_transdc_resp-reg_receiver"/>
</dbReference>
<evidence type="ECO:0000256" key="6">
    <source>
        <dbReference type="ARBA" id="ARBA00023163"/>
    </source>
</evidence>
<dbReference type="Gene3D" id="1.10.287.130">
    <property type="match status" value="1"/>
</dbReference>
<dbReference type="PRINTS" id="PR00344">
    <property type="entry name" value="BCTRLSENSOR"/>
</dbReference>
<dbReference type="PROSITE" id="PS01124">
    <property type="entry name" value="HTH_ARAC_FAMILY_2"/>
    <property type="match status" value="1"/>
</dbReference>
<dbReference type="Pfam" id="PF00072">
    <property type="entry name" value="Response_reg"/>
    <property type="match status" value="1"/>
</dbReference>
<name>A0ABW3SLH8_9BACT</name>
<keyword evidence="5" id="KW-0238">DNA-binding</keyword>
<dbReference type="Gene3D" id="1.10.10.60">
    <property type="entry name" value="Homeodomain-like"/>
    <property type="match status" value="1"/>
</dbReference>
<keyword evidence="4" id="KW-0805">Transcription regulation</keyword>
<dbReference type="PANTHER" id="PTHR43547">
    <property type="entry name" value="TWO-COMPONENT HISTIDINE KINASE"/>
    <property type="match status" value="1"/>
</dbReference>
<evidence type="ECO:0000313" key="13">
    <source>
        <dbReference type="Proteomes" id="UP001597094"/>
    </source>
</evidence>
<dbReference type="SMART" id="SM00448">
    <property type="entry name" value="REC"/>
    <property type="match status" value="1"/>
</dbReference>
<sequence>MMIRLWLVVMLLSCSLLGHAQYNELKFEHLLKEDGLSCSDVTSVVQDKQGFIWVGTIDGLNRYDGYNVKTYRNDPEDSTSLCDNKISVLFVDHQGVLWIGTENSGLSRYNKNTDSFTNFAPQVYDEHSLSYHYVTSITEDATKQLWVGTLWGLNKFDRKEQRFDQYLRDIKLQVTPETVTHLKEQGLAARFLTALRRLEKKEFHSRASFLAALRKLVPPADLLPYEHLIQSYIHVRTQAESIRSLEADTKGNVWLGLEQEGLALFNPASGKMNRYRHQPGNQHSLSNNEIMSLELDGNQLWVGTRGGGLNRLDIAQNKVYRYPYLKERNHIKDILKDSKNRIWYGDGFSLSRYNRQEDSFIMYETYNSRSSGQTALAVNALYEDVQGTLWMACFQGGVVRTIVNNPFIHFSQNTSTKNGLTKSSVSTVLKDSKGNLWVGYYTMGIDVWDAQTNTKTHYTSNPQNAYSLGGGTVFKIFESSDGTIWVGTYRGGLQYFDTASKRFVSYRHEPGNPKSINGNDIRDIAEDKQQNLWVAVHGGGVDKLDRKTNTFTHYRANYSDWQHSLANDWVFTVLADDKNRIWAGSVAGVSILEPGKQDFISYSHHNSALSHNNVRSIFSDQKGKVWIGTENGLNRYDEQKKDFVVYTEKNGLANNFIMGGVADKKGNLWISTNNGLSKFDAATQTFRNYSRLDGLQSNEFFPGAYSKGGDNEIYFGGKNGLNVFNPEHIRDNPYKTPVVITDFKLFNKQVLVGKDQSPLSKSISETHEITLSHDQNVMSFEFVGLNLVRPEKNQYAYKMEGFEQNWNYVGNRRDATYTNLDPGEYTFRVKAANNDGLWNEQETLLKITIRPPFWQTGWAYAFYACCILGILYGYRSATLYLERQKNKLRLQKLEAEKIHELDTLKLNFFANISHEFRTPLTLIGDPVNKLVREGSAMASEERLGLYQLIQRNSNLLLRLITQLLDVSEADAGMMKLKVVKWDMVQFARSIADMFSYKAERNNIVYLFTSDVDAAEVYFDPDKLEKILYNLLSNAFKFTPEYGKITIKLSLEKDVKLLSSRLVAKDPAPGAYARIEVEDSGVGIPQEEKDKIFERFFQVEKKGYRKKGSGIGLTLVKQLVERHYGDIDVASEMGKGSKFTIWLPVNSQRFTTEELAFPDVDAKLDELLAGKENIPAVTDADAIAEAQLPSEVPLLLLVEDSQDVRRYLHYNFKGIYRIEEARNGAEGFEKAKAKMPDLIISDVLMPELSGIELCEKLKQNESTCHIPVILLTAQSTEYSQLQGLETGADDYIAKPFSVPVLKAKVKNLIASRKLLKQQFLEDPNFEPEQLATNFLDEKFMERLVQVVEAHLPDSGFSPDMLASELGMSRSQLYRKMKGLTGLSVSIFIRNIRLRHATLLLQEKNLTVAEVAYSTGFSDPAYFSKCFKELYGKTPTDYVQELGEALSGS</sequence>
<feature type="domain" description="Histidine kinase" evidence="10">
    <location>
        <begin position="911"/>
        <end position="1146"/>
    </location>
</feature>
<feature type="signal peptide" evidence="8">
    <location>
        <begin position="1"/>
        <end position="20"/>
    </location>
</feature>
<evidence type="ECO:0000256" key="5">
    <source>
        <dbReference type="ARBA" id="ARBA00023125"/>
    </source>
</evidence>
<evidence type="ECO:0000259" key="10">
    <source>
        <dbReference type="PROSITE" id="PS50109"/>
    </source>
</evidence>